<dbReference type="Pfam" id="PF08315">
    <property type="entry name" value="cwf18"/>
    <property type="match status" value="1"/>
</dbReference>
<protein>
    <submittedName>
        <fullName evidence="2">Cwf18 pre-mRNA splicing factor</fullName>
    </submittedName>
</protein>
<evidence type="ECO:0000313" key="2">
    <source>
        <dbReference type="EMBL" id="QBM89514.1"/>
    </source>
</evidence>
<accession>A0A4P6XUC3</accession>
<proteinExistence type="predicted"/>
<dbReference type="EMBL" id="CP034459">
    <property type="protein sequence ID" value="QBM89514.1"/>
    <property type="molecule type" value="Genomic_DNA"/>
</dbReference>
<evidence type="ECO:0000256" key="1">
    <source>
        <dbReference type="SAM" id="MobiDB-lite"/>
    </source>
</evidence>
<gene>
    <name evidence="2" type="primary">MPUL0D05900</name>
    <name evidence="2" type="ORF">METSCH_D05900</name>
</gene>
<keyword evidence="3" id="KW-1185">Reference proteome</keyword>
<feature type="compositionally biased region" description="Acidic residues" evidence="1">
    <location>
        <begin position="74"/>
        <end position="86"/>
    </location>
</feature>
<feature type="region of interest" description="Disordered" evidence="1">
    <location>
        <begin position="15"/>
        <end position="118"/>
    </location>
</feature>
<feature type="compositionally biased region" description="Basic and acidic residues" evidence="1">
    <location>
        <begin position="102"/>
        <end position="118"/>
    </location>
</feature>
<name>A0A4P6XUC3_9ASCO</name>
<dbReference type="Proteomes" id="UP000292447">
    <property type="component" value="Chromosome IV"/>
</dbReference>
<reference evidence="3" key="1">
    <citation type="submission" date="2019-03" db="EMBL/GenBank/DDBJ databases">
        <title>Snf2 controls pulcherriminic acid biosynthesis and connects pigmentation and antifungal activity of the yeast Metschnikowia pulcherrima.</title>
        <authorList>
            <person name="Gore-Lloyd D."/>
            <person name="Sumann I."/>
            <person name="Brachmann A.O."/>
            <person name="Schneeberger K."/>
            <person name="Ortiz-Merino R.A."/>
            <person name="Moreno-Beltran M."/>
            <person name="Schlaefli M."/>
            <person name="Kirner P."/>
            <person name="Santos Kron A."/>
            <person name="Wolfe K.H."/>
            <person name="Piel J."/>
            <person name="Ahrens C.H."/>
            <person name="Henk D."/>
            <person name="Freimoser F.M."/>
        </authorList>
    </citation>
    <scope>NUCLEOTIDE SEQUENCE [LARGE SCALE GENOMIC DNA]</scope>
    <source>
        <strain evidence="3">APC 1.2</strain>
    </source>
</reference>
<dbReference type="InterPro" id="IPR013169">
    <property type="entry name" value="mRNA_splic_Cwf18-like"/>
</dbReference>
<evidence type="ECO:0000313" key="3">
    <source>
        <dbReference type="Proteomes" id="UP000292447"/>
    </source>
</evidence>
<feature type="compositionally biased region" description="Basic and acidic residues" evidence="1">
    <location>
        <begin position="53"/>
        <end position="66"/>
    </location>
</feature>
<sequence length="154" mass="17084">MSDRVARLAEIRRKRTAQKGANAANEIDASVVATKPLAEVPSKLNVTSIEDNDTVKKNDQSEKSSDAEQTGQEKEEEEPFVTEEAGEVSSSVALREASSSQDESHEKGHTYNSDLKRDLAPYLKQARLDTDRAINRVLQDKFQEATRGHKEEAV</sequence>
<feature type="compositionally biased region" description="Low complexity" evidence="1">
    <location>
        <begin position="87"/>
        <end position="100"/>
    </location>
</feature>
<organism evidence="2 3">
    <name type="scientific">Metschnikowia aff. pulcherrima</name>
    <dbReference type="NCBI Taxonomy" id="2163413"/>
    <lineage>
        <taxon>Eukaryota</taxon>
        <taxon>Fungi</taxon>
        <taxon>Dikarya</taxon>
        <taxon>Ascomycota</taxon>
        <taxon>Saccharomycotina</taxon>
        <taxon>Pichiomycetes</taxon>
        <taxon>Metschnikowiaceae</taxon>
        <taxon>Metschnikowia</taxon>
    </lineage>
</organism>
<dbReference type="AlphaFoldDB" id="A0A4P6XUC3"/>